<organism evidence="15 16">
    <name type="scientific">Dichotomopilus funicola</name>
    <dbReference type="NCBI Taxonomy" id="1934379"/>
    <lineage>
        <taxon>Eukaryota</taxon>
        <taxon>Fungi</taxon>
        <taxon>Dikarya</taxon>
        <taxon>Ascomycota</taxon>
        <taxon>Pezizomycotina</taxon>
        <taxon>Sordariomycetes</taxon>
        <taxon>Sordariomycetidae</taxon>
        <taxon>Sordariales</taxon>
        <taxon>Chaetomiaceae</taxon>
        <taxon>Dichotomopilus</taxon>
    </lineage>
</organism>
<comment type="caution">
    <text evidence="15">The sequence shown here is derived from an EMBL/GenBank/DDBJ whole genome shotgun (WGS) entry which is preliminary data.</text>
</comment>
<evidence type="ECO:0000313" key="15">
    <source>
        <dbReference type="EMBL" id="KAK4146779.1"/>
    </source>
</evidence>
<dbReference type="AlphaFoldDB" id="A0AAN6V980"/>
<feature type="region of interest" description="Disordered" evidence="13">
    <location>
        <begin position="102"/>
        <end position="131"/>
    </location>
</feature>
<dbReference type="GO" id="GO:0009231">
    <property type="term" value="P:riboflavin biosynthetic process"/>
    <property type="evidence" value="ECO:0007669"/>
    <property type="project" value="UniProtKB-KW"/>
</dbReference>
<dbReference type="RefSeq" id="XP_062640150.1">
    <property type="nucleotide sequence ID" value="XM_062785536.1"/>
</dbReference>
<evidence type="ECO:0000256" key="3">
    <source>
        <dbReference type="ARBA" id="ARBA00009723"/>
    </source>
</evidence>
<keyword evidence="8" id="KW-0560">Oxidoreductase</keyword>
<comment type="function">
    <text evidence="1">Catalyzes an early step in riboflavin biosynthesis, the NADPH-dependent reduction of the ribose side chain of 2,5-diamino-6-ribosylamino-4(3H)-pyrimidinone 5'-phosphate, yielding 2,5-diamino-6-ribitylamino-4(3H)-pyrimidinone 5'-phosphate.</text>
</comment>
<dbReference type="Proteomes" id="UP001302676">
    <property type="component" value="Unassembled WGS sequence"/>
</dbReference>
<evidence type="ECO:0000256" key="7">
    <source>
        <dbReference type="ARBA" id="ARBA00022857"/>
    </source>
</evidence>
<dbReference type="EC" id="1.1.1.302" evidence="4"/>
<sequence>MPPLPPDQLIFPASQAALLEPYLPPLHPQNANPVNKPFTTLTYAHSLDASIATLPGVRTTLSGPQSKAMTHYLRTRHDAILIGAGTAVADDPGLNSRVYVHPTSSSPSTAAEVGVGGGGEPPLTSQPRPIILDPRGRWEFTAESKVIRLAAAGRGHGPWVVVAPGTVVEEGRREVLEEVGGRVIRLATGQNQDQDRFGWKDVLGMLGGEGIRSVMIEGGGEVINSLLAGGGDEEEDEGLVDAVIVTIAPTWFGQGGVVVSPPKLKGGEALRLRDVRWCPLGEDVVLCGRIAR</sequence>
<dbReference type="Pfam" id="PF01872">
    <property type="entry name" value="RibD_C"/>
    <property type="match status" value="1"/>
</dbReference>
<evidence type="ECO:0000256" key="1">
    <source>
        <dbReference type="ARBA" id="ARBA00003555"/>
    </source>
</evidence>
<evidence type="ECO:0000256" key="10">
    <source>
        <dbReference type="ARBA" id="ARBA00031630"/>
    </source>
</evidence>
<dbReference type="Gene3D" id="3.40.430.10">
    <property type="entry name" value="Dihydrofolate Reductase, subunit A"/>
    <property type="match status" value="1"/>
</dbReference>
<dbReference type="PANTHER" id="PTHR38011">
    <property type="entry name" value="DIHYDROFOLATE REDUCTASE FAMILY PROTEIN (AFU_ORTHOLOGUE AFUA_8G06820)"/>
    <property type="match status" value="1"/>
</dbReference>
<comment type="similarity">
    <text evidence="3">Belongs to the HTP reductase family.</text>
</comment>
<evidence type="ECO:0000256" key="13">
    <source>
        <dbReference type="SAM" id="MobiDB-lite"/>
    </source>
</evidence>
<reference evidence="15" key="1">
    <citation type="journal article" date="2023" name="Mol. Phylogenet. Evol.">
        <title>Genome-scale phylogeny and comparative genomics of the fungal order Sordariales.</title>
        <authorList>
            <person name="Hensen N."/>
            <person name="Bonometti L."/>
            <person name="Westerberg I."/>
            <person name="Brannstrom I.O."/>
            <person name="Guillou S."/>
            <person name="Cros-Aarteil S."/>
            <person name="Calhoun S."/>
            <person name="Haridas S."/>
            <person name="Kuo A."/>
            <person name="Mondo S."/>
            <person name="Pangilinan J."/>
            <person name="Riley R."/>
            <person name="LaButti K."/>
            <person name="Andreopoulos B."/>
            <person name="Lipzen A."/>
            <person name="Chen C."/>
            <person name="Yan M."/>
            <person name="Daum C."/>
            <person name="Ng V."/>
            <person name="Clum A."/>
            <person name="Steindorff A."/>
            <person name="Ohm R.A."/>
            <person name="Martin F."/>
            <person name="Silar P."/>
            <person name="Natvig D.O."/>
            <person name="Lalanne C."/>
            <person name="Gautier V."/>
            <person name="Ament-Velasquez S.L."/>
            <person name="Kruys A."/>
            <person name="Hutchinson M.I."/>
            <person name="Powell A.J."/>
            <person name="Barry K."/>
            <person name="Miller A.N."/>
            <person name="Grigoriev I.V."/>
            <person name="Debuchy R."/>
            <person name="Gladieux P."/>
            <person name="Hiltunen Thoren M."/>
            <person name="Johannesson H."/>
        </authorList>
    </citation>
    <scope>NUCLEOTIDE SEQUENCE</scope>
    <source>
        <strain evidence="15">CBS 141.50</strain>
    </source>
</reference>
<feature type="domain" description="Bacterial bifunctional deaminase-reductase C-terminal" evidence="14">
    <location>
        <begin position="37"/>
        <end position="286"/>
    </location>
</feature>
<keyword evidence="6" id="KW-0686">Riboflavin biosynthesis</keyword>
<evidence type="ECO:0000256" key="5">
    <source>
        <dbReference type="ARBA" id="ARBA00015035"/>
    </source>
</evidence>
<reference evidence="15" key="2">
    <citation type="submission" date="2023-05" db="EMBL/GenBank/DDBJ databases">
        <authorList>
            <consortium name="Lawrence Berkeley National Laboratory"/>
            <person name="Steindorff A."/>
            <person name="Hensen N."/>
            <person name="Bonometti L."/>
            <person name="Westerberg I."/>
            <person name="Brannstrom I.O."/>
            <person name="Guillou S."/>
            <person name="Cros-Aarteil S."/>
            <person name="Calhoun S."/>
            <person name="Haridas S."/>
            <person name="Kuo A."/>
            <person name="Mondo S."/>
            <person name="Pangilinan J."/>
            <person name="Riley R."/>
            <person name="Labutti K."/>
            <person name="Andreopoulos B."/>
            <person name="Lipzen A."/>
            <person name="Chen C."/>
            <person name="Yanf M."/>
            <person name="Daum C."/>
            <person name="Ng V."/>
            <person name="Clum A."/>
            <person name="Ohm R."/>
            <person name="Martin F."/>
            <person name="Silar P."/>
            <person name="Natvig D."/>
            <person name="Lalanne C."/>
            <person name="Gautier V."/>
            <person name="Ament-Velasquez S.L."/>
            <person name="Kruys A."/>
            <person name="Hutchinson M.I."/>
            <person name="Powell A.J."/>
            <person name="Barry K."/>
            <person name="Miller A.N."/>
            <person name="Grigoriev I.V."/>
            <person name="Debuchy R."/>
            <person name="Gladieux P."/>
            <person name="Thoren M.H."/>
            <person name="Johannesson H."/>
        </authorList>
    </citation>
    <scope>NUCLEOTIDE SEQUENCE</scope>
    <source>
        <strain evidence="15">CBS 141.50</strain>
    </source>
</reference>
<evidence type="ECO:0000313" key="16">
    <source>
        <dbReference type="Proteomes" id="UP001302676"/>
    </source>
</evidence>
<accession>A0AAN6V980</accession>
<dbReference type="GeneID" id="87822149"/>
<evidence type="ECO:0000256" key="9">
    <source>
        <dbReference type="ARBA" id="ARBA00030073"/>
    </source>
</evidence>
<comment type="catalytic activity">
    <reaction evidence="11">
        <text>2,5-diamino-6-(1-D-ribitylamino)pyrimidin-4(3H)-one 5'-phosphate + NAD(+) = 2,5-diamino-6-(1-D-ribosylamino)pyrimidin-4(3H)-one 5'-phosphate + NADH + H(+)</text>
        <dbReference type="Rhea" id="RHEA:27274"/>
        <dbReference type="ChEBI" id="CHEBI:15378"/>
        <dbReference type="ChEBI" id="CHEBI:57540"/>
        <dbReference type="ChEBI" id="CHEBI:57945"/>
        <dbReference type="ChEBI" id="CHEBI:58890"/>
        <dbReference type="ChEBI" id="CHEBI:59545"/>
        <dbReference type="EC" id="1.1.1.302"/>
    </reaction>
</comment>
<evidence type="ECO:0000256" key="6">
    <source>
        <dbReference type="ARBA" id="ARBA00022619"/>
    </source>
</evidence>
<comment type="pathway">
    <text evidence="2">Cofactor biosynthesis; riboflavin biosynthesis.</text>
</comment>
<keyword evidence="7" id="KW-0521">NADP</keyword>
<evidence type="ECO:0000256" key="11">
    <source>
        <dbReference type="ARBA" id="ARBA00047550"/>
    </source>
</evidence>
<comment type="catalytic activity">
    <reaction evidence="12">
        <text>2,5-diamino-6-(1-D-ribitylamino)pyrimidin-4(3H)-one 5'-phosphate + NADP(+) = 2,5-diamino-6-(1-D-ribosylamino)pyrimidin-4(3H)-one 5'-phosphate + NADPH + H(+)</text>
        <dbReference type="Rhea" id="RHEA:27278"/>
        <dbReference type="ChEBI" id="CHEBI:15378"/>
        <dbReference type="ChEBI" id="CHEBI:57783"/>
        <dbReference type="ChEBI" id="CHEBI:58349"/>
        <dbReference type="ChEBI" id="CHEBI:58890"/>
        <dbReference type="ChEBI" id="CHEBI:59545"/>
        <dbReference type="EC" id="1.1.1.302"/>
    </reaction>
</comment>
<keyword evidence="16" id="KW-1185">Reference proteome</keyword>
<evidence type="ECO:0000256" key="2">
    <source>
        <dbReference type="ARBA" id="ARBA00005104"/>
    </source>
</evidence>
<protein>
    <recommendedName>
        <fullName evidence="5">2,5-diamino-6-ribosylamino-4(3H)-pyrimidinone 5'-phosphate reductase</fullName>
        <ecNumber evidence="4">1.1.1.302</ecNumber>
    </recommendedName>
    <alternativeName>
        <fullName evidence="10">2,5-diamino-6-(5-phospho-D-ribosylamino)pyrimidin-4(3H)-one reductase</fullName>
    </alternativeName>
    <alternativeName>
        <fullName evidence="9">2,5-diamino-6-ribitylamino-4(3H)-pyrimidinone 5'-phosphate synthase</fullName>
    </alternativeName>
</protein>
<proteinExistence type="inferred from homology"/>
<evidence type="ECO:0000256" key="4">
    <source>
        <dbReference type="ARBA" id="ARBA00012851"/>
    </source>
</evidence>
<dbReference type="InterPro" id="IPR024072">
    <property type="entry name" value="DHFR-like_dom_sf"/>
</dbReference>
<dbReference type="InterPro" id="IPR050765">
    <property type="entry name" value="Riboflavin_Biosynth_HTPR"/>
</dbReference>
<evidence type="ECO:0000256" key="8">
    <source>
        <dbReference type="ARBA" id="ARBA00023002"/>
    </source>
</evidence>
<dbReference type="SUPFAM" id="SSF53597">
    <property type="entry name" value="Dihydrofolate reductase-like"/>
    <property type="match status" value="1"/>
</dbReference>
<name>A0AAN6V980_9PEZI</name>
<dbReference type="InterPro" id="IPR002734">
    <property type="entry name" value="RibDG_C"/>
</dbReference>
<evidence type="ECO:0000259" key="14">
    <source>
        <dbReference type="Pfam" id="PF01872"/>
    </source>
</evidence>
<dbReference type="EMBL" id="MU853559">
    <property type="protein sequence ID" value="KAK4146779.1"/>
    <property type="molecule type" value="Genomic_DNA"/>
</dbReference>
<gene>
    <name evidence="15" type="ORF">C8A04DRAFT_9575</name>
</gene>
<evidence type="ECO:0000256" key="12">
    <source>
        <dbReference type="ARBA" id="ARBA00049020"/>
    </source>
</evidence>
<dbReference type="GO" id="GO:0008703">
    <property type="term" value="F:5-amino-6-(5-phosphoribosylamino)uracil reductase activity"/>
    <property type="evidence" value="ECO:0007669"/>
    <property type="project" value="InterPro"/>
</dbReference>
<dbReference type="PANTHER" id="PTHR38011:SF7">
    <property type="entry name" value="2,5-DIAMINO-6-RIBOSYLAMINO-4(3H)-PYRIMIDINONE 5'-PHOSPHATE REDUCTASE"/>
    <property type="match status" value="1"/>
</dbReference>